<evidence type="ECO:0000313" key="3">
    <source>
        <dbReference type="Proteomes" id="UP000562929"/>
    </source>
</evidence>
<sequence>MPLPFTGKGGGGDDDGPALNWNRGTVVGGPDSSMPRRSGESQRQRLAPRRRDGPARREDGQGGIAMNRHSHLKIHTYVQSQHHPQPQIMKHRCIVNISHPPTVAVPHHVQ</sequence>
<proteinExistence type="predicted"/>
<feature type="compositionally biased region" description="Basic and acidic residues" evidence="1">
    <location>
        <begin position="37"/>
        <end position="60"/>
    </location>
</feature>
<evidence type="ECO:0000313" key="2">
    <source>
        <dbReference type="EMBL" id="KAF4595113.1"/>
    </source>
</evidence>
<dbReference type="EMBL" id="JAACLJ010000001">
    <property type="protein sequence ID" value="KAF4595113.1"/>
    <property type="molecule type" value="Genomic_DNA"/>
</dbReference>
<dbReference type="Proteomes" id="UP000562929">
    <property type="component" value="Unassembled WGS sequence"/>
</dbReference>
<accession>A0A8H4QCQ5</accession>
<comment type="caution">
    <text evidence="2">The sequence shown here is derived from an EMBL/GenBank/DDBJ whole genome shotgun (WGS) entry which is preliminary data.</text>
</comment>
<feature type="region of interest" description="Disordered" evidence="1">
    <location>
        <begin position="1"/>
        <end position="65"/>
    </location>
</feature>
<protein>
    <submittedName>
        <fullName evidence="2">Uncharacterized protein</fullName>
    </submittedName>
</protein>
<name>A0A8H4QCQ5_9HYPO</name>
<reference evidence="2 3" key="1">
    <citation type="journal article" date="2020" name="G3 (Bethesda)">
        <title>Genetic Underpinnings of Host Manipulation by Ophiocordyceps as Revealed by Comparative Transcriptomics.</title>
        <authorList>
            <person name="Will I."/>
            <person name="Das B."/>
            <person name="Trinh T."/>
            <person name="Brachmann A."/>
            <person name="Ohm R.A."/>
            <person name="de Bekker C."/>
        </authorList>
    </citation>
    <scope>NUCLEOTIDE SEQUENCE [LARGE SCALE GENOMIC DNA]</scope>
    <source>
        <strain evidence="2 3">EC05</strain>
    </source>
</reference>
<organism evidence="2 3">
    <name type="scientific">Ophiocordyceps camponoti-floridani</name>
    <dbReference type="NCBI Taxonomy" id="2030778"/>
    <lineage>
        <taxon>Eukaryota</taxon>
        <taxon>Fungi</taxon>
        <taxon>Dikarya</taxon>
        <taxon>Ascomycota</taxon>
        <taxon>Pezizomycotina</taxon>
        <taxon>Sordariomycetes</taxon>
        <taxon>Hypocreomycetidae</taxon>
        <taxon>Hypocreales</taxon>
        <taxon>Ophiocordycipitaceae</taxon>
        <taxon>Ophiocordyceps</taxon>
    </lineage>
</organism>
<keyword evidence="3" id="KW-1185">Reference proteome</keyword>
<gene>
    <name evidence="2" type="ORF">GQ602_000726</name>
</gene>
<dbReference type="AlphaFoldDB" id="A0A8H4QCQ5"/>
<evidence type="ECO:0000256" key="1">
    <source>
        <dbReference type="SAM" id="MobiDB-lite"/>
    </source>
</evidence>